<feature type="chain" id="PRO_5027158313" description="Phosphate-binding protein" evidence="4">
    <location>
        <begin position="24"/>
        <end position="276"/>
    </location>
</feature>
<name>A0A0G3EAR1_9BACT</name>
<protein>
    <recommendedName>
        <fullName evidence="4">Phosphate-binding protein</fullName>
    </recommendedName>
</protein>
<keyword evidence="2 4" id="KW-0813">Transport</keyword>
<reference evidence="6 7" key="2">
    <citation type="journal article" date="2016" name="ISME J.">
        <title>Characterization of the first cultured representative of Verrucomicrobia subdivision 5 indicates the proposal of a novel phylum.</title>
        <authorList>
            <person name="Spring S."/>
            <person name="Bunk B."/>
            <person name="Sproer C."/>
            <person name="Schumann P."/>
            <person name="Rohde M."/>
            <person name="Tindall B.J."/>
            <person name="Klenk H.P."/>
        </authorList>
    </citation>
    <scope>NUCLEOTIDE SEQUENCE [LARGE SCALE GENOMIC DNA]</scope>
    <source>
        <strain evidence="6 7">L21-Fru-AB</strain>
    </source>
</reference>
<dbReference type="PANTHER" id="PTHR30570">
    <property type="entry name" value="PERIPLASMIC PHOSPHATE BINDING COMPONENT OF PHOSPHATE ABC TRANSPORTER"/>
    <property type="match status" value="1"/>
</dbReference>
<dbReference type="SUPFAM" id="SSF53850">
    <property type="entry name" value="Periplasmic binding protein-like II"/>
    <property type="match status" value="1"/>
</dbReference>
<evidence type="ECO:0000313" key="7">
    <source>
        <dbReference type="Proteomes" id="UP000035268"/>
    </source>
</evidence>
<dbReference type="PROSITE" id="PS51257">
    <property type="entry name" value="PROKAR_LIPOPROTEIN"/>
    <property type="match status" value="1"/>
</dbReference>
<dbReference type="OrthoDB" id="9790048at2"/>
<evidence type="ECO:0000256" key="4">
    <source>
        <dbReference type="RuleBase" id="RU367119"/>
    </source>
</evidence>
<dbReference type="GO" id="GO:0042301">
    <property type="term" value="F:phosphate ion binding"/>
    <property type="evidence" value="ECO:0007669"/>
    <property type="project" value="UniProtKB-UniRule"/>
</dbReference>
<dbReference type="CDD" id="cd13566">
    <property type="entry name" value="PBP2_phosphate"/>
    <property type="match status" value="1"/>
</dbReference>
<comment type="similarity">
    <text evidence="1 4">Belongs to the PstS family.</text>
</comment>
<organism evidence="6 7">
    <name type="scientific">Kiritimatiella glycovorans</name>
    <dbReference type="NCBI Taxonomy" id="1307763"/>
    <lineage>
        <taxon>Bacteria</taxon>
        <taxon>Pseudomonadati</taxon>
        <taxon>Kiritimatiellota</taxon>
        <taxon>Kiritimatiellia</taxon>
        <taxon>Kiritimatiellales</taxon>
        <taxon>Kiritimatiellaceae</taxon>
        <taxon>Kiritimatiella</taxon>
    </lineage>
</organism>
<dbReference type="InterPro" id="IPR050811">
    <property type="entry name" value="Phosphate_ABC_transporter"/>
</dbReference>
<proteinExistence type="inferred from homology"/>
<keyword evidence="4" id="KW-0592">Phosphate transport</keyword>
<reference evidence="7" key="1">
    <citation type="submission" date="2015-02" db="EMBL/GenBank/DDBJ databases">
        <title>Description and complete genome sequence of the first cultured representative of the subdivision 5 of the Verrucomicrobia phylum.</title>
        <authorList>
            <person name="Spring S."/>
            <person name="Bunk B."/>
            <person name="Sproer C."/>
            <person name="Klenk H.-P."/>
        </authorList>
    </citation>
    <scope>NUCLEOTIDE SEQUENCE [LARGE SCALE GENOMIC DNA]</scope>
    <source>
        <strain evidence="7">L21-Fru-AB</strain>
    </source>
</reference>
<dbReference type="EMBL" id="CP010904">
    <property type="protein sequence ID" value="AKJ63571.1"/>
    <property type="molecule type" value="Genomic_DNA"/>
</dbReference>
<keyword evidence="3 4" id="KW-0732">Signal</keyword>
<keyword evidence="7" id="KW-1185">Reference proteome</keyword>
<evidence type="ECO:0000313" key="6">
    <source>
        <dbReference type="EMBL" id="AKJ63571.1"/>
    </source>
</evidence>
<evidence type="ECO:0000256" key="2">
    <source>
        <dbReference type="ARBA" id="ARBA00022448"/>
    </source>
</evidence>
<dbReference type="STRING" id="1307763.L21SP4_00290"/>
<dbReference type="GO" id="GO:0006817">
    <property type="term" value="P:phosphate ion transport"/>
    <property type="evidence" value="ECO:0007669"/>
    <property type="project" value="UniProtKB-UniRule"/>
</dbReference>
<accession>A0A0G3EAR1</accession>
<feature type="domain" description="PBP" evidence="5">
    <location>
        <begin position="25"/>
        <end position="250"/>
    </location>
</feature>
<evidence type="ECO:0000256" key="3">
    <source>
        <dbReference type="ARBA" id="ARBA00022729"/>
    </source>
</evidence>
<dbReference type="PANTHER" id="PTHR30570:SF1">
    <property type="entry name" value="PHOSPHATE-BINDING PROTEIN PSTS"/>
    <property type="match status" value="1"/>
</dbReference>
<comment type="function">
    <text evidence="4">Involved in the system for phosphate transport across the cytoplasmic membrane.</text>
</comment>
<dbReference type="PATRIC" id="fig|1609981.3.peg.304"/>
<evidence type="ECO:0000259" key="5">
    <source>
        <dbReference type="Pfam" id="PF12849"/>
    </source>
</evidence>
<dbReference type="AlphaFoldDB" id="A0A0G3EAR1"/>
<dbReference type="InterPro" id="IPR024370">
    <property type="entry name" value="PBP_domain"/>
</dbReference>
<dbReference type="KEGG" id="vbl:L21SP4_00290"/>
<dbReference type="InterPro" id="IPR011862">
    <property type="entry name" value="Phos-bd"/>
</dbReference>
<gene>
    <name evidence="6" type="primary">pstS1</name>
    <name evidence="6" type="ORF">L21SP4_00290</name>
</gene>
<feature type="signal peptide" evidence="4">
    <location>
        <begin position="1"/>
        <end position="23"/>
    </location>
</feature>
<dbReference type="Proteomes" id="UP000035268">
    <property type="component" value="Chromosome"/>
</dbReference>
<sequence length="276" mass="29556" precursor="true">MSLMTRKTMLAVAVLTSAMFACGQDTEKVVIDGSSTVGPIAKAFATYFMAANPDINVTVSESGSGNGAKSMVAGNCDIADMSRAMKPVEFKHAVENDVLPVPHVVALDGIALVTHLSNPVQELSMEQIRDIYLGRIRNWSELGGPARPIVVITRDTNSGTFESFEKLVMGDKKIMSGAEVVGSNGQMRSRVESTPAAIGYVGLGFVEGVRALTIDGVEPTPRAIKTGDYPVARPLFMYTDGYPELGSALYRFVTIYLSSEGQEIVEDLGFVPVTSY</sequence>
<evidence type="ECO:0000256" key="1">
    <source>
        <dbReference type="ARBA" id="ARBA00008725"/>
    </source>
</evidence>
<dbReference type="NCBIfam" id="TIGR02136">
    <property type="entry name" value="ptsS_2"/>
    <property type="match status" value="1"/>
</dbReference>
<dbReference type="Pfam" id="PF12849">
    <property type="entry name" value="PBP_like_2"/>
    <property type="match status" value="1"/>
</dbReference>
<dbReference type="Gene3D" id="3.40.190.10">
    <property type="entry name" value="Periplasmic binding protein-like II"/>
    <property type="match status" value="2"/>
</dbReference>